<dbReference type="FunFam" id="1.10.287.950:FF:000001">
    <property type="entry name" value="Methyl-accepting chemotaxis sensory transducer"/>
    <property type="match status" value="1"/>
</dbReference>
<dbReference type="PROSITE" id="PS50906">
    <property type="entry name" value="NIT"/>
    <property type="match status" value="1"/>
</dbReference>
<dbReference type="SUPFAM" id="SSF58104">
    <property type="entry name" value="Methyl-accepting chemotaxis protein (MCP) signaling domain"/>
    <property type="match status" value="1"/>
</dbReference>
<accession>A0A0J1HEN2</accession>
<comment type="caution">
    <text evidence="9">The sequence shown here is derived from an EMBL/GenBank/DDBJ whole genome shotgun (WGS) entry which is preliminary data.</text>
</comment>
<proteinExistence type="inferred from homology"/>
<evidence type="ECO:0000256" key="4">
    <source>
        <dbReference type="PROSITE-ProRule" id="PRU00284"/>
    </source>
</evidence>
<dbReference type="GO" id="GO:0006935">
    <property type="term" value="P:chemotaxis"/>
    <property type="evidence" value="ECO:0007669"/>
    <property type="project" value="UniProtKB-ARBA"/>
</dbReference>
<dbReference type="InterPro" id="IPR013587">
    <property type="entry name" value="Nitrate/nitrite_sensing"/>
</dbReference>
<evidence type="ECO:0000256" key="3">
    <source>
        <dbReference type="ARBA" id="ARBA00029447"/>
    </source>
</evidence>
<dbReference type="InterPro" id="IPR003660">
    <property type="entry name" value="HAMP_dom"/>
</dbReference>
<dbReference type="InterPro" id="IPR004089">
    <property type="entry name" value="MCPsignal_dom"/>
</dbReference>
<comment type="similarity">
    <text evidence="3">Belongs to the methyl-accepting chemotaxis (MCP) protein family.</text>
</comment>
<feature type="domain" description="NIT" evidence="8">
    <location>
        <begin position="51"/>
        <end position="300"/>
    </location>
</feature>
<dbReference type="PANTHER" id="PTHR32089">
    <property type="entry name" value="METHYL-ACCEPTING CHEMOTAXIS PROTEIN MCPB"/>
    <property type="match status" value="1"/>
</dbReference>
<dbReference type="PROSITE" id="PS50885">
    <property type="entry name" value="HAMP"/>
    <property type="match status" value="1"/>
</dbReference>
<feature type="transmembrane region" description="Helical" evidence="5">
    <location>
        <begin position="306"/>
        <end position="330"/>
    </location>
</feature>
<feature type="domain" description="HAMP" evidence="7">
    <location>
        <begin position="331"/>
        <end position="384"/>
    </location>
</feature>
<dbReference type="SMART" id="SM00304">
    <property type="entry name" value="HAMP"/>
    <property type="match status" value="1"/>
</dbReference>
<dbReference type="GO" id="GO:0016020">
    <property type="term" value="C:membrane"/>
    <property type="evidence" value="ECO:0007669"/>
    <property type="project" value="UniProtKB-SubCell"/>
</dbReference>
<dbReference type="GO" id="GO:0007165">
    <property type="term" value="P:signal transduction"/>
    <property type="evidence" value="ECO:0007669"/>
    <property type="project" value="UniProtKB-KW"/>
</dbReference>
<dbReference type="Pfam" id="PF00015">
    <property type="entry name" value="MCPsignal"/>
    <property type="match status" value="1"/>
</dbReference>
<evidence type="ECO:0000259" key="6">
    <source>
        <dbReference type="PROSITE" id="PS50111"/>
    </source>
</evidence>
<dbReference type="EMBL" id="LDOU01000007">
    <property type="protein sequence ID" value="KLV10066.1"/>
    <property type="molecule type" value="Genomic_DNA"/>
</dbReference>
<name>A0A0J1HEN2_9GAMM</name>
<evidence type="ECO:0000313" key="10">
    <source>
        <dbReference type="Proteomes" id="UP000035909"/>
    </source>
</evidence>
<reference evidence="9 10" key="1">
    <citation type="submission" date="2015-05" db="EMBL/GenBank/DDBJ databases">
        <title>Photobacterium galathea sp. nov.</title>
        <authorList>
            <person name="Machado H."/>
            <person name="Gram L."/>
        </authorList>
    </citation>
    <scope>NUCLEOTIDE SEQUENCE [LARGE SCALE GENOMIC DNA]</scope>
    <source>
        <strain evidence="9 10">DSM 22954</strain>
    </source>
</reference>
<gene>
    <name evidence="9" type="ORF">ABT57_09685</name>
</gene>
<evidence type="ECO:0000256" key="2">
    <source>
        <dbReference type="ARBA" id="ARBA00023224"/>
    </source>
</evidence>
<dbReference type="PANTHER" id="PTHR32089:SF112">
    <property type="entry name" value="LYSOZYME-LIKE PROTEIN-RELATED"/>
    <property type="match status" value="1"/>
</dbReference>
<evidence type="ECO:0000259" key="8">
    <source>
        <dbReference type="PROSITE" id="PS50906"/>
    </source>
</evidence>
<evidence type="ECO:0000256" key="5">
    <source>
        <dbReference type="SAM" id="Phobius"/>
    </source>
</evidence>
<comment type="subcellular location">
    <subcellularLocation>
        <location evidence="1">Membrane</location>
    </subcellularLocation>
</comment>
<keyword evidence="5" id="KW-0472">Membrane</keyword>
<sequence length="669" mass="74164">MLRNLTIQRTLLIVFLIPTVLLLSVTGIHIRTLLNELDASERAEETVRLFNLYDEVAHQFAVERGLTAGVVGAKGQGPQVEQLKQQRVKADQAYQALLDFSPAYLEPQMTQTLQAAVKQELDRRQSIRRQVDSLQLVDSPFAYYSNLNHLVLDNLSVMLSLVTDPELKQQMQGLLQLLVIKEQAGMARGALNGAFAAGQSSLDRYAQIAEFIQAEQYALRQAKLLLTGEWLSRLDSAERHSTWQQVASIQQSFLSQKANLSALKGPTAPDWFRLATERIGLVKAMRDELSAELIHHVQADKSQNQWALMGYGGMIALIIVPLICLTIIALRALSRRVDNFVDKLSEMAKHKDLSQRLAEGRNDEFERIACQLDRLSGSMTDTLQKAHDVASRTRDEMTKMVALIAQAREDSELTHTRCDSIATAMTEMAQTSEQVAEITSEAQHSTDQVRSRAESCYTHSEESMESTSHLLENVNNTYTCIEGLEQQMGSVSAILDTINAISEQTNLLALNAAIEAARAGDQGRGFAVVADEVRVLAQRSKQSTEDIRQLLEGISQNAKISYDNMQQSREASYQTQDVVSETKGLVEGLISHVNEIAEFNTSIAAASEQQSQTARSVDSDVDGLLELAGNTKQAIADIHAEMSLIEQRMAELSAEVDQFKIGTYGNIRD</sequence>
<dbReference type="AlphaFoldDB" id="A0A0J1HEN2"/>
<evidence type="ECO:0000256" key="1">
    <source>
        <dbReference type="ARBA" id="ARBA00004370"/>
    </source>
</evidence>
<dbReference type="PATRIC" id="fig|320778.3.peg.2113"/>
<dbReference type="STRING" id="320778.ABT57_09685"/>
<dbReference type="Proteomes" id="UP000035909">
    <property type="component" value="Unassembled WGS sequence"/>
</dbReference>
<keyword evidence="2 4" id="KW-0807">Transducer</keyword>
<keyword evidence="5" id="KW-0812">Transmembrane</keyword>
<keyword evidence="10" id="KW-1185">Reference proteome</keyword>
<keyword evidence="5" id="KW-1133">Transmembrane helix</keyword>
<protein>
    <submittedName>
        <fullName evidence="9">Chemotaxis protein</fullName>
    </submittedName>
</protein>
<organism evidence="9 10">
    <name type="scientific">Photobacterium ganghwense</name>
    <dbReference type="NCBI Taxonomy" id="320778"/>
    <lineage>
        <taxon>Bacteria</taxon>
        <taxon>Pseudomonadati</taxon>
        <taxon>Pseudomonadota</taxon>
        <taxon>Gammaproteobacteria</taxon>
        <taxon>Vibrionales</taxon>
        <taxon>Vibrionaceae</taxon>
        <taxon>Photobacterium</taxon>
    </lineage>
</organism>
<dbReference type="Gene3D" id="1.10.287.950">
    <property type="entry name" value="Methyl-accepting chemotaxis protein"/>
    <property type="match status" value="1"/>
</dbReference>
<dbReference type="PROSITE" id="PS50111">
    <property type="entry name" value="CHEMOTAXIS_TRANSDUC_2"/>
    <property type="match status" value="1"/>
</dbReference>
<evidence type="ECO:0000313" key="9">
    <source>
        <dbReference type="EMBL" id="KLV10066.1"/>
    </source>
</evidence>
<feature type="domain" description="Methyl-accepting transducer" evidence="6">
    <location>
        <begin position="389"/>
        <end position="625"/>
    </location>
</feature>
<dbReference type="Pfam" id="PF08376">
    <property type="entry name" value="NIT"/>
    <property type="match status" value="1"/>
</dbReference>
<evidence type="ECO:0000259" key="7">
    <source>
        <dbReference type="PROSITE" id="PS50885"/>
    </source>
</evidence>
<dbReference type="InterPro" id="IPR010910">
    <property type="entry name" value="Nitrate/nitrite_sensing_bac"/>
</dbReference>
<dbReference type="SMART" id="SM00283">
    <property type="entry name" value="MA"/>
    <property type="match status" value="1"/>
</dbReference>